<dbReference type="AlphaFoldDB" id="A0A4Y7TGH0"/>
<keyword evidence="6 8" id="KW-0503">Monooxygenase</keyword>
<dbReference type="Gene3D" id="1.10.630.10">
    <property type="entry name" value="Cytochrome P450"/>
    <property type="match status" value="1"/>
</dbReference>
<dbReference type="OrthoDB" id="1844152at2759"/>
<name>A0A4Y7TGH0_COPMI</name>
<organism evidence="9 10">
    <name type="scientific">Coprinellus micaceus</name>
    <name type="common">Glistening ink-cap mushroom</name>
    <name type="synonym">Coprinus micaceus</name>
    <dbReference type="NCBI Taxonomy" id="71717"/>
    <lineage>
        <taxon>Eukaryota</taxon>
        <taxon>Fungi</taxon>
        <taxon>Dikarya</taxon>
        <taxon>Basidiomycota</taxon>
        <taxon>Agaricomycotina</taxon>
        <taxon>Agaricomycetes</taxon>
        <taxon>Agaricomycetidae</taxon>
        <taxon>Agaricales</taxon>
        <taxon>Agaricineae</taxon>
        <taxon>Psathyrellaceae</taxon>
        <taxon>Coprinellus</taxon>
    </lineage>
</organism>
<evidence type="ECO:0000256" key="7">
    <source>
        <dbReference type="PIRSR" id="PIRSR602403-1"/>
    </source>
</evidence>
<dbReference type="GO" id="GO:0005506">
    <property type="term" value="F:iron ion binding"/>
    <property type="evidence" value="ECO:0007669"/>
    <property type="project" value="InterPro"/>
</dbReference>
<evidence type="ECO:0000256" key="3">
    <source>
        <dbReference type="ARBA" id="ARBA00022723"/>
    </source>
</evidence>
<dbReference type="InterPro" id="IPR017972">
    <property type="entry name" value="Cyt_P450_CS"/>
</dbReference>
<evidence type="ECO:0000256" key="1">
    <source>
        <dbReference type="ARBA" id="ARBA00001971"/>
    </source>
</evidence>
<dbReference type="EMBL" id="QPFP01000013">
    <property type="protein sequence ID" value="TEB33111.1"/>
    <property type="molecule type" value="Genomic_DNA"/>
</dbReference>
<evidence type="ECO:0000256" key="4">
    <source>
        <dbReference type="ARBA" id="ARBA00023002"/>
    </source>
</evidence>
<evidence type="ECO:0000313" key="10">
    <source>
        <dbReference type="Proteomes" id="UP000298030"/>
    </source>
</evidence>
<accession>A0A4Y7TGH0</accession>
<evidence type="ECO:0000256" key="8">
    <source>
        <dbReference type="RuleBase" id="RU000461"/>
    </source>
</evidence>
<keyword evidence="4 8" id="KW-0560">Oxidoreductase</keyword>
<dbReference type="PRINTS" id="PR00465">
    <property type="entry name" value="EP450IV"/>
</dbReference>
<keyword evidence="5 7" id="KW-0408">Iron</keyword>
<comment type="cofactor">
    <cofactor evidence="1 7">
        <name>heme</name>
        <dbReference type="ChEBI" id="CHEBI:30413"/>
    </cofactor>
</comment>
<keyword evidence="7 8" id="KW-0349">Heme</keyword>
<dbReference type="CDD" id="cd11041">
    <property type="entry name" value="CYP503A1-like"/>
    <property type="match status" value="1"/>
</dbReference>
<proteinExistence type="inferred from homology"/>
<dbReference type="Proteomes" id="UP000298030">
    <property type="component" value="Unassembled WGS sequence"/>
</dbReference>
<dbReference type="STRING" id="71717.A0A4Y7TGH0"/>
<dbReference type="PROSITE" id="PS00086">
    <property type="entry name" value="CYTOCHROME_P450"/>
    <property type="match status" value="1"/>
</dbReference>
<reference evidence="9 10" key="1">
    <citation type="journal article" date="2019" name="Nat. Ecol. Evol.">
        <title>Megaphylogeny resolves global patterns of mushroom evolution.</title>
        <authorList>
            <person name="Varga T."/>
            <person name="Krizsan K."/>
            <person name="Foldi C."/>
            <person name="Dima B."/>
            <person name="Sanchez-Garcia M."/>
            <person name="Sanchez-Ramirez S."/>
            <person name="Szollosi G.J."/>
            <person name="Szarkandi J.G."/>
            <person name="Papp V."/>
            <person name="Albert L."/>
            <person name="Andreopoulos W."/>
            <person name="Angelini C."/>
            <person name="Antonin V."/>
            <person name="Barry K.W."/>
            <person name="Bougher N.L."/>
            <person name="Buchanan P."/>
            <person name="Buyck B."/>
            <person name="Bense V."/>
            <person name="Catcheside P."/>
            <person name="Chovatia M."/>
            <person name="Cooper J."/>
            <person name="Damon W."/>
            <person name="Desjardin D."/>
            <person name="Finy P."/>
            <person name="Geml J."/>
            <person name="Haridas S."/>
            <person name="Hughes K."/>
            <person name="Justo A."/>
            <person name="Karasinski D."/>
            <person name="Kautmanova I."/>
            <person name="Kiss B."/>
            <person name="Kocsube S."/>
            <person name="Kotiranta H."/>
            <person name="LaButti K.M."/>
            <person name="Lechner B.E."/>
            <person name="Liimatainen K."/>
            <person name="Lipzen A."/>
            <person name="Lukacs Z."/>
            <person name="Mihaltcheva S."/>
            <person name="Morgado L.N."/>
            <person name="Niskanen T."/>
            <person name="Noordeloos M.E."/>
            <person name="Ohm R.A."/>
            <person name="Ortiz-Santana B."/>
            <person name="Ovrebo C."/>
            <person name="Racz N."/>
            <person name="Riley R."/>
            <person name="Savchenko A."/>
            <person name="Shiryaev A."/>
            <person name="Soop K."/>
            <person name="Spirin V."/>
            <person name="Szebenyi C."/>
            <person name="Tomsovsky M."/>
            <person name="Tulloss R.E."/>
            <person name="Uehling J."/>
            <person name="Grigoriev I.V."/>
            <person name="Vagvolgyi C."/>
            <person name="Papp T."/>
            <person name="Martin F.M."/>
            <person name="Miettinen O."/>
            <person name="Hibbett D.S."/>
            <person name="Nagy L.G."/>
        </authorList>
    </citation>
    <scope>NUCLEOTIDE SEQUENCE [LARGE SCALE GENOMIC DNA]</scope>
    <source>
        <strain evidence="9 10">FP101781</strain>
    </source>
</reference>
<dbReference type="PANTHER" id="PTHR46206">
    <property type="entry name" value="CYTOCHROME P450"/>
    <property type="match status" value="1"/>
</dbReference>
<dbReference type="InterPro" id="IPR001128">
    <property type="entry name" value="Cyt_P450"/>
</dbReference>
<dbReference type="InterPro" id="IPR002403">
    <property type="entry name" value="Cyt_P450_E_grp-IV"/>
</dbReference>
<comment type="caution">
    <text evidence="9">The sequence shown here is derived from an EMBL/GenBank/DDBJ whole genome shotgun (WGS) entry which is preliminary data.</text>
</comment>
<evidence type="ECO:0000256" key="2">
    <source>
        <dbReference type="ARBA" id="ARBA00010617"/>
    </source>
</evidence>
<dbReference type="SUPFAM" id="SSF48264">
    <property type="entry name" value="Cytochrome P450"/>
    <property type="match status" value="1"/>
</dbReference>
<protein>
    <submittedName>
        <fullName evidence="9">Cytochrome P450</fullName>
    </submittedName>
</protein>
<dbReference type="InterPro" id="IPR036396">
    <property type="entry name" value="Cyt_P450_sf"/>
</dbReference>
<evidence type="ECO:0000256" key="6">
    <source>
        <dbReference type="ARBA" id="ARBA00023033"/>
    </source>
</evidence>
<feature type="binding site" description="axial binding residue" evidence="7">
    <location>
        <position position="442"/>
    </location>
    <ligand>
        <name>heme</name>
        <dbReference type="ChEBI" id="CHEBI:30413"/>
    </ligand>
    <ligandPart>
        <name>Fe</name>
        <dbReference type="ChEBI" id="CHEBI:18248"/>
    </ligandPart>
</feature>
<dbReference type="Pfam" id="PF00067">
    <property type="entry name" value="p450"/>
    <property type="match status" value="1"/>
</dbReference>
<gene>
    <name evidence="9" type="ORF">FA13DRAFT_1662082</name>
</gene>
<dbReference type="PANTHER" id="PTHR46206:SF1">
    <property type="entry name" value="P450, PUTATIVE (EUROFUNG)-RELATED"/>
    <property type="match status" value="1"/>
</dbReference>
<keyword evidence="3 7" id="KW-0479">Metal-binding</keyword>
<evidence type="ECO:0000313" key="9">
    <source>
        <dbReference type="EMBL" id="TEB33111.1"/>
    </source>
</evidence>
<dbReference type="GO" id="GO:0020037">
    <property type="term" value="F:heme binding"/>
    <property type="evidence" value="ECO:0007669"/>
    <property type="project" value="InterPro"/>
</dbReference>
<keyword evidence="10" id="KW-1185">Reference proteome</keyword>
<sequence length="502" mass="56765">MFESFQSTVIIPALTLWCIHSLISLVGTTRKLSHIPSIGYSDPILSYLSAVALLWDPPEFMREGWKRIPAGVTFVKVPLLTQWIVLPVHPDGYQDVARAPDHKLSGLEALEDILLARFTLYTEEVGDMVHIPNLRSELNRSLGELVPCVHEEADVVFETEFPLDVNGSQLFVAFPTLVRMIARISSRVLVGLPLCRDPDYNSMCIDFAMEVSSMSYLLSAFPPFLRPLANRIFSPIPGRIRQATKFVEPLIAVKKSRIAKKDEHETVTLLSSLVRTAEQHNRTERDVVLRLMLTNFGAIHTTAITFTHALFSVLSRQEYIQPLREEIKLCIEEEGWTKAGMDKMRFLDSFLKESQRYDIMGSTIGHRVALEDFTLSGVFIPKGTTVGANMINAHFHPAMWGDNARDFDPYRFIRLEQDAGKLILLPTSTLHSLSFGYGRHACPGRFFAAQEIKLLMAYFLHYYDLELEGSNGARPKNSWVGNVSLPDMKAKVGIKRRREELG</sequence>
<dbReference type="GO" id="GO:0016705">
    <property type="term" value="F:oxidoreductase activity, acting on paired donors, with incorporation or reduction of molecular oxygen"/>
    <property type="evidence" value="ECO:0007669"/>
    <property type="project" value="InterPro"/>
</dbReference>
<dbReference type="GO" id="GO:0004497">
    <property type="term" value="F:monooxygenase activity"/>
    <property type="evidence" value="ECO:0007669"/>
    <property type="project" value="UniProtKB-KW"/>
</dbReference>
<comment type="similarity">
    <text evidence="2 8">Belongs to the cytochrome P450 family.</text>
</comment>
<evidence type="ECO:0000256" key="5">
    <source>
        <dbReference type="ARBA" id="ARBA00023004"/>
    </source>
</evidence>